<evidence type="ECO:0000259" key="7">
    <source>
        <dbReference type="Pfam" id="PF12627"/>
    </source>
</evidence>
<dbReference type="GO" id="GO:0052929">
    <property type="term" value="F:ATP:3'-cytidine-cytidine-tRNA adenylyltransferase activity"/>
    <property type="evidence" value="ECO:0007669"/>
    <property type="project" value="TreeGrafter"/>
</dbReference>
<dbReference type="Gene3D" id="3.30.460.10">
    <property type="entry name" value="Beta Polymerase, domain 2"/>
    <property type="match status" value="1"/>
</dbReference>
<dbReference type="SUPFAM" id="SSF81301">
    <property type="entry name" value="Nucleotidyltransferase"/>
    <property type="match status" value="1"/>
</dbReference>
<evidence type="ECO:0008006" key="10">
    <source>
        <dbReference type="Google" id="ProtNLM"/>
    </source>
</evidence>
<keyword evidence="9" id="KW-1185">Reference proteome</keyword>
<dbReference type="EMBL" id="JADNRY010000022">
    <property type="protein sequence ID" value="KAF9072714.1"/>
    <property type="molecule type" value="Genomic_DNA"/>
</dbReference>
<comment type="caution">
    <text evidence="8">The sequence shown here is derived from an EMBL/GenBank/DDBJ whole genome shotgun (WGS) entry which is preliminary data.</text>
</comment>
<dbReference type="PANTHER" id="PTHR13734:SF5">
    <property type="entry name" value="CCA TRNA NUCLEOTIDYLTRANSFERASE, MITOCHONDRIAL"/>
    <property type="match status" value="1"/>
</dbReference>
<keyword evidence="3" id="KW-0547">Nucleotide-binding</keyword>
<evidence type="ECO:0000256" key="5">
    <source>
        <dbReference type="RuleBase" id="RU003953"/>
    </source>
</evidence>
<dbReference type="GO" id="GO:0000166">
    <property type="term" value="F:nucleotide binding"/>
    <property type="evidence" value="ECO:0007669"/>
    <property type="project" value="UniProtKB-KW"/>
</dbReference>
<gene>
    <name evidence="8" type="ORF">BDP27DRAFT_1445462</name>
</gene>
<evidence type="ECO:0000256" key="2">
    <source>
        <dbReference type="ARBA" id="ARBA00022679"/>
    </source>
</evidence>
<dbReference type="Pfam" id="PF01743">
    <property type="entry name" value="PolyA_pol"/>
    <property type="match status" value="1"/>
</dbReference>
<name>A0A9P5Q0P8_9AGAR</name>
<proteinExistence type="inferred from homology"/>
<dbReference type="Proteomes" id="UP000772434">
    <property type="component" value="Unassembled WGS sequence"/>
</dbReference>
<evidence type="ECO:0000259" key="6">
    <source>
        <dbReference type="Pfam" id="PF01743"/>
    </source>
</evidence>
<accession>A0A9P5Q0P8</accession>
<organism evidence="8 9">
    <name type="scientific">Rhodocollybia butyracea</name>
    <dbReference type="NCBI Taxonomy" id="206335"/>
    <lineage>
        <taxon>Eukaryota</taxon>
        <taxon>Fungi</taxon>
        <taxon>Dikarya</taxon>
        <taxon>Basidiomycota</taxon>
        <taxon>Agaricomycotina</taxon>
        <taxon>Agaricomycetes</taxon>
        <taxon>Agaricomycetidae</taxon>
        <taxon>Agaricales</taxon>
        <taxon>Marasmiineae</taxon>
        <taxon>Omphalotaceae</taxon>
        <taxon>Rhodocollybia</taxon>
    </lineage>
</organism>
<evidence type="ECO:0000313" key="9">
    <source>
        <dbReference type="Proteomes" id="UP000772434"/>
    </source>
</evidence>
<evidence type="ECO:0000256" key="3">
    <source>
        <dbReference type="ARBA" id="ARBA00022741"/>
    </source>
</evidence>
<dbReference type="GO" id="GO:0003723">
    <property type="term" value="F:RNA binding"/>
    <property type="evidence" value="ECO:0007669"/>
    <property type="project" value="UniProtKB-KW"/>
</dbReference>
<feature type="domain" description="tRNA nucleotidyltransferase/poly(A) polymerase RNA and SrmB- binding" evidence="7">
    <location>
        <begin position="218"/>
        <end position="278"/>
    </location>
</feature>
<dbReference type="InterPro" id="IPR032828">
    <property type="entry name" value="PolyA_RNA-bd"/>
</dbReference>
<dbReference type="FunFam" id="3.30.460.10:FF:000019">
    <property type="entry name" value="tRNA nucleotidyltransferase cca2"/>
    <property type="match status" value="1"/>
</dbReference>
<dbReference type="CDD" id="cd05398">
    <property type="entry name" value="NT_ClassII-CCAase"/>
    <property type="match status" value="1"/>
</dbReference>
<protein>
    <recommendedName>
        <fullName evidence="10">tRNA nucleotidyltransferase</fullName>
    </recommendedName>
</protein>
<keyword evidence="4 5" id="KW-0694">RNA-binding</keyword>
<dbReference type="InterPro" id="IPR002646">
    <property type="entry name" value="PolA_pol_head_dom"/>
</dbReference>
<reference evidence="8" key="1">
    <citation type="submission" date="2020-11" db="EMBL/GenBank/DDBJ databases">
        <authorList>
            <consortium name="DOE Joint Genome Institute"/>
            <person name="Ahrendt S."/>
            <person name="Riley R."/>
            <person name="Andreopoulos W."/>
            <person name="Labutti K."/>
            <person name="Pangilinan J."/>
            <person name="Ruiz-Duenas F.J."/>
            <person name="Barrasa J.M."/>
            <person name="Sanchez-Garcia M."/>
            <person name="Camarero S."/>
            <person name="Miyauchi S."/>
            <person name="Serrano A."/>
            <person name="Linde D."/>
            <person name="Babiker R."/>
            <person name="Drula E."/>
            <person name="Ayuso-Fernandez I."/>
            <person name="Pacheco R."/>
            <person name="Padilla G."/>
            <person name="Ferreira P."/>
            <person name="Barriuso J."/>
            <person name="Kellner H."/>
            <person name="Castanera R."/>
            <person name="Alfaro M."/>
            <person name="Ramirez L."/>
            <person name="Pisabarro A.G."/>
            <person name="Kuo A."/>
            <person name="Tritt A."/>
            <person name="Lipzen A."/>
            <person name="He G."/>
            <person name="Yan M."/>
            <person name="Ng V."/>
            <person name="Cullen D."/>
            <person name="Martin F."/>
            <person name="Rosso M.-N."/>
            <person name="Henrissat B."/>
            <person name="Hibbett D."/>
            <person name="Martinez A.T."/>
            <person name="Grigoriev I.V."/>
        </authorList>
    </citation>
    <scope>NUCLEOTIDE SEQUENCE</scope>
    <source>
        <strain evidence="8">AH 40177</strain>
    </source>
</reference>
<evidence type="ECO:0000313" key="8">
    <source>
        <dbReference type="EMBL" id="KAF9072714.1"/>
    </source>
</evidence>
<feature type="domain" description="Poly A polymerase head" evidence="6">
    <location>
        <begin position="52"/>
        <end position="191"/>
    </location>
</feature>
<dbReference type="GO" id="GO:0052927">
    <property type="term" value="F:CC tRNA cytidylyltransferase activity"/>
    <property type="evidence" value="ECO:0007669"/>
    <property type="project" value="TreeGrafter"/>
</dbReference>
<keyword evidence="2 5" id="KW-0808">Transferase</keyword>
<dbReference type="SUPFAM" id="SSF81891">
    <property type="entry name" value="Poly A polymerase C-terminal region-like"/>
    <property type="match status" value="1"/>
</dbReference>
<dbReference type="PANTHER" id="PTHR13734">
    <property type="entry name" value="TRNA-NUCLEOTIDYLTRANSFERASE"/>
    <property type="match status" value="1"/>
</dbReference>
<dbReference type="Gene3D" id="1.10.3090.10">
    <property type="entry name" value="cca-adding enzyme, domain 2"/>
    <property type="match status" value="1"/>
</dbReference>
<evidence type="ECO:0000256" key="4">
    <source>
        <dbReference type="ARBA" id="ARBA00022884"/>
    </source>
</evidence>
<sequence>MGFISLKNVAMDRVMPPTEMQIELTETEENICSLLDKCRDNLQTEKGISTACRIAGGWVRDKLLGSQSNDIDVALSDIMGLAFAEHLAEYANSQNIKVGTISKIAQNPDQSKHLETATFKMFGLELDLVNLRSEEYASNSRIPTGVTFGTPVQDASRRDMTINALFYNVHTHKVEDFTERGLDDLRNGIIRTPLPPRETFLDDPLRVIRCIRFASRFGFRLVPELENAVKDPEIQEALVSKVARERAGMELTKMMKGRDPVRAVSLIHELSLFDSIFSVIPLEVTSTFSRPVGPKIDSLKAVSILRLLLLSETKLTPLHPLLLSAIHTDSTCTDRLYLAATLTPYLGINYKDRKQKEFPAVTYVIRESLKLGTQNHYLDGIPALFAASELLRNPDLMRDKFKQPSKRVAIGLMLREKAVHNPHTGSHWSSSLLFSLIQELIECCDNLDQGLNVSAASERINVYNSFVQQAEELGLPSTVEAKPLLDGGEVGAILNAKGGPWTGVVLARVIEWQLEYPDGSKEECTVWLKEQYSSGNLAVNELNEPASKRARKNK</sequence>
<evidence type="ECO:0000256" key="1">
    <source>
        <dbReference type="ARBA" id="ARBA00007265"/>
    </source>
</evidence>
<dbReference type="Pfam" id="PF12627">
    <property type="entry name" value="PolyA_pol_RNAbd"/>
    <property type="match status" value="1"/>
</dbReference>
<dbReference type="InterPro" id="IPR043519">
    <property type="entry name" value="NT_sf"/>
</dbReference>
<dbReference type="AlphaFoldDB" id="A0A9P5Q0P8"/>
<comment type="similarity">
    <text evidence="1 5">Belongs to the tRNA nucleotidyltransferase/poly(A) polymerase family.</text>
</comment>
<dbReference type="GO" id="GO:0001680">
    <property type="term" value="P:tRNA 3'-terminal CCA addition"/>
    <property type="evidence" value="ECO:0007669"/>
    <property type="project" value="UniProtKB-ARBA"/>
</dbReference>
<dbReference type="OrthoDB" id="445712at2759"/>
<dbReference type="GO" id="GO:0005739">
    <property type="term" value="C:mitochondrion"/>
    <property type="evidence" value="ECO:0007669"/>
    <property type="project" value="UniProtKB-ARBA"/>
</dbReference>